<proteinExistence type="predicted"/>
<dbReference type="SMART" id="SM00248">
    <property type="entry name" value="ANK"/>
    <property type="match status" value="3"/>
</dbReference>
<name>A0A140E0B7_MIMIV</name>
<dbReference type="PANTHER" id="PTHR24188">
    <property type="entry name" value="ANKYRIN REPEAT PROTEIN"/>
    <property type="match status" value="1"/>
</dbReference>
<dbReference type="PROSITE" id="PS50297">
    <property type="entry name" value="ANK_REP_REGION"/>
    <property type="match status" value="1"/>
</dbReference>
<keyword evidence="1" id="KW-0677">Repeat</keyword>
<dbReference type="Proteomes" id="UP000240935">
    <property type="component" value="Segment"/>
</dbReference>
<reference evidence="3 4" key="1">
    <citation type="journal article" date="2014" name="Virol. J.">
        <title>Samba virus: a novel mimivirus from a giant rain forest, the Brazilian Amazon.</title>
        <authorList>
            <person name="Campos R.K."/>
            <person name="Boratto P.V."/>
            <person name="Assis F.L."/>
            <person name="Aguiar E.R."/>
            <person name="Silva L.C."/>
            <person name="Albarnaz J.D."/>
            <person name="Dornas F.P."/>
            <person name="Trindade G.S."/>
            <person name="Ferreira P.P."/>
            <person name="Marques J.T."/>
            <person name="Robert C."/>
            <person name="Raoult D."/>
            <person name="Kroon E.G."/>
            <person name="La Scola B."/>
            <person name="Abrahao J.S."/>
        </authorList>
    </citation>
    <scope>NUCLEOTIDE SEQUENCE [LARGE SCALE GENOMIC DNA]</scope>
</reference>
<organism evidence="3 4">
    <name type="scientific">Samba virus</name>
    <dbReference type="NCBI Taxonomy" id="1461100"/>
    <lineage>
        <taxon>Viruses</taxon>
        <taxon>Varidnaviria</taxon>
        <taxon>Bamfordvirae</taxon>
        <taxon>Nucleocytoviricota</taxon>
        <taxon>Megaviricetes</taxon>
        <taxon>Imitervirales</taxon>
        <taxon>Mimiviridae</taxon>
        <taxon>Megamimivirinae</taxon>
        <taxon>Mimivirus</taxon>
        <taxon>Mimivirus bradfordmassiliense</taxon>
    </lineage>
</organism>
<evidence type="ECO:0000256" key="1">
    <source>
        <dbReference type="ARBA" id="ARBA00022737"/>
    </source>
</evidence>
<dbReference type="Pfam" id="PF12796">
    <property type="entry name" value="Ank_2"/>
    <property type="match status" value="1"/>
</dbReference>
<dbReference type="EMBL" id="KF959826">
    <property type="protein sequence ID" value="AMK61742.1"/>
    <property type="molecule type" value="Genomic_DNA"/>
</dbReference>
<dbReference type="PROSITE" id="PS50088">
    <property type="entry name" value="ANK_REPEAT"/>
    <property type="match status" value="2"/>
</dbReference>
<evidence type="ECO:0000313" key="3">
    <source>
        <dbReference type="EMBL" id="AMK61742.1"/>
    </source>
</evidence>
<keyword evidence="2" id="KW-0040">ANK repeat</keyword>
<evidence type="ECO:0000256" key="2">
    <source>
        <dbReference type="ARBA" id="ARBA00023043"/>
    </source>
</evidence>
<evidence type="ECO:0000313" key="4">
    <source>
        <dbReference type="Proteomes" id="UP000240935"/>
    </source>
</evidence>
<dbReference type="InterPro" id="IPR036770">
    <property type="entry name" value="Ankyrin_rpt-contain_sf"/>
</dbReference>
<dbReference type="PANTHER" id="PTHR24188:SF29">
    <property type="entry name" value="GH09064P"/>
    <property type="match status" value="1"/>
</dbReference>
<sequence>MTADLPYEIWMNIIEYLGNDTINLLLVSKYLFFLATFCNISKKKLYKSIIKNGYIDILKYIRELTVNGEISAKIKMDKNLSMLLATKYGKLNIIKYLVRNGTDIRICNNYPVRKASKYGYLDIVKYLIREDCDVSDYDNYALRKATKNGYFEIVKLLVDQGADVHCCDNAPIKLACKYGYSKMVKFFHKIFRC</sequence>
<accession>A0A140E0B7</accession>
<dbReference type="Gene3D" id="1.25.40.20">
    <property type="entry name" value="Ankyrin repeat-containing domain"/>
    <property type="match status" value="1"/>
</dbReference>
<dbReference type="InterPro" id="IPR002110">
    <property type="entry name" value="Ankyrin_rpt"/>
</dbReference>
<protein>
    <submittedName>
        <fullName evidence="3">Ankyrin repeat protein</fullName>
    </submittedName>
</protein>
<dbReference type="SUPFAM" id="SSF48403">
    <property type="entry name" value="Ankyrin repeat"/>
    <property type="match status" value="1"/>
</dbReference>